<dbReference type="InterPro" id="IPR049245">
    <property type="entry name" value="DUF6880"/>
</dbReference>
<dbReference type="EMBL" id="RCZP01000011">
    <property type="protein sequence ID" value="TPG55987.1"/>
    <property type="molecule type" value="Genomic_DNA"/>
</dbReference>
<keyword evidence="2" id="KW-1185">Reference proteome</keyword>
<accession>A0A502G223</accession>
<dbReference type="Proteomes" id="UP000317078">
    <property type="component" value="Unassembled WGS sequence"/>
</dbReference>
<sequence>MLAGKTLNAANLEALGATRLAELLMDISKGNAAAQRQLRLALAGRSGAGATALAVTKQLVRIGQAKTWLDWQKIKPLLAELEVQRRAILDAVAPADPAEAFELLWRLVGCAEGVLARSDDGSGRLSEAFRAAVRDLGPLAQRAKVEPDALANRVFQTLAGDEHGVWNELVPILAPRLGPAGLLIVRDAVQAWQAESVATSPGGKRQVIGWSSSGPIHADEVQARHRKRTASVILQQIADALGDVDGFIEQFDASARTTPTVAAAIARRLLGAGRLPEAWAALERVDAQHREQASIEWERARVDVLEALGRSDEAQAFRWDRFATTLDATHLRAFLRKLPDFDDVEAEQRAMAHALAFEDVHRSLEFLAAWPDLRRASELVLDRTKALNGDLYELLSPAAEALESRYPLAATLLRRAMIGFTLGAGRSSRYKHAARHLHDCRDTAARVEDFGAVPDHSAYERALRAAHGRKVGFWQEVDKLG</sequence>
<name>A0A502G223_9PROT</name>
<protein>
    <submittedName>
        <fullName evidence="1">Uncharacterized protein</fullName>
    </submittedName>
</protein>
<dbReference type="OrthoDB" id="7183688at2"/>
<dbReference type="AlphaFoldDB" id="A0A502G223"/>
<reference evidence="1 2" key="1">
    <citation type="journal article" date="2019" name="Environ. Microbiol.">
        <title>Species interactions and distinct microbial communities in high Arctic permafrost affected cryosols are associated with the CH4 and CO2 gas fluxes.</title>
        <authorList>
            <person name="Altshuler I."/>
            <person name="Hamel J."/>
            <person name="Turney S."/>
            <person name="Magnuson E."/>
            <person name="Levesque R."/>
            <person name="Greer C."/>
            <person name="Whyte L.G."/>
        </authorList>
    </citation>
    <scope>NUCLEOTIDE SEQUENCE [LARGE SCALE GENOMIC DNA]</scope>
    <source>
        <strain evidence="1 2">S9.3B</strain>
    </source>
</reference>
<dbReference type="Pfam" id="PF21810">
    <property type="entry name" value="DUF6880"/>
    <property type="match status" value="1"/>
</dbReference>
<organism evidence="1 2">
    <name type="scientific">Muricoccus nepalensis</name>
    <dbReference type="NCBI Taxonomy" id="1854500"/>
    <lineage>
        <taxon>Bacteria</taxon>
        <taxon>Pseudomonadati</taxon>
        <taxon>Pseudomonadota</taxon>
        <taxon>Alphaproteobacteria</taxon>
        <taxon>Acetobacterales</taxon>
        <taxon>Roseomonadaceae</taxon>
        <taxon>Muricoccus</taxon>
    </lineage>
</organism>
<gene>
    <name evidence="1" type="ORF">EAH89_13030</name>
</gene>
<comment type="caution">
    <text evidence="1">The sequence shown here is derived from an EMBL/GenBank/DDBJ whole genome shotgun (WGS) entry which is preliminary data.</text>
</comment>
<evidence type="ECO:0000313" key="2">
    <source>
        <dbReference type="Proteomes" id="UP000317078"/>
    </source>
</evidence>
<evidence type="ECO:0000313" key="1">
    <source>
        <dbReference type="EMBL" id="TPG55987.1"/>
    </source>
</evidence>
<proteinExistence type="predicted"/>